<evidence type="ECO:0000256" key="1">
    <source>
        <dbReference type="SAM" id="MobiDB-lite"/>
    </source>
</evidence>
<dbReference type="Proteomes" id="UP000593573">
    <property type="component" value="Unassembled WGS sequence"/>
</dbReference>
<evidence type="ECO:0000313" key="2">
    <source>
        <dbReference type="EMBL" id="MBA0672832.1"/>
    </source>
</evidence>
<proteinExistence type="predicted"/>
<dbReference type="AlphaFoldDB" id="A0A7J8WD50"/>
<accession>A0A7J8WD50</accession>
<comment type="caution">
    <text evidence="2">The sequence shown here is derived from an EMBL/GenBank/DDBJ whole genome shotgun (WGS) entry which is preliminary data.</text>
</comment>
<reference evidence="2 3" key="1">
    <citation type="journal article" date="2019" name="Genome Biol. Evol.">
        <title>Insights into the evolution of the New World diploid cottons (Gossypium, subgenus Houzingenia) based on genome sequencing.</title>
        <authorList>
            <person name="Grover C.E."/>
            <person name="Arick M.A. 2nd"/>
            <person name="Thrash A."/>
            <person name="Conover J.L."/>
            <person name="Sanders W.S."/>
            <person name="Peterson D.G."/>
            <person name="Frelichowski J.E."/>
            <person name="Scheffler J.A."/>
            <person name="Scheffler B.E."/>
            <person name="Wendel J.F."/>
        </authorList>
    </citation>
    <scope>NUCLEOTIDE SEQUENCE [LARGE SCALE GENOMIC DNA]</scope>
    <source>
        <strain evidence="2">57</strain>
        <tissue evidence="2">Leaf</tissue>
    </source>
</reference>
<name>A0A7J8WD50_9ROSI</name>
<protein>
    <submittedName>
        <fullName evidence="2">Uncharacterized protein</fullName>
    </submittedName>
</protein>
<evidence type="ECO:0000313" key="3">
    <source>
        <dbReference type="Proteomes" id="UP000593573"/>
    </source>
</evidence>
<sequence>MLTPKSDDSGGSMQVDLPSLPTTSWKDMLLGNSSPVLGSSLVEDEKIDLLEGDIKK</sequence>
<keyword evidence="3" id="KW-1185">Reference proteome</keyword>
<gene>
    <name evidence="2" type="ORF">Goklo_007359</name>
</gene>
<dbReference type="EMBL" id="JABFAB010245897">
    <property type="protein sequence ID" value="MBA0672832.1"/>
    <property type="molecule type" value="Genomic_DNA"/>
</dbReference>
<organism evidence="2 3">
    <name type="scientific">Gossypium klotzschianum</name>
    <dbReference type="NCBI Taxonomy" id="34286"/>
    <lineage>
        <taxon>Eukaryota</taxon>
        <taxon>Viridiplantae</taxon>
        <taxon>Streptophyta</taxon>
        <taxon>Embryophyta</taxon>
        <taxon>Tracheophyta</taxon>
        <taxon>Spermatophyta</taxon>
        <taxon>Magnoliopsida</taxon>
        <taxon>eudicotyledons</taxon>
        <taxon>Gunneridae</taxon>
        <taxon>Pentapetalae</taxon>
        <taxon>rosids</taxon>
        <taxon>malvids</taxon>
        <taxon>Malvales</taxon>
        <taxon>Malvaceae</taxon>
        <taxon>Malvoideae</taxon>
        <taxon>Gossypium</taxon>
    </lineage>
</organism>
<feature type="region of interest" description="Disordered" evidence="1">
    <location>
        <begin position="1"/>
        <end position="25"/>
    </location>
</feature>